<name>A0A1M5UJ26_9FLAO</name>
<comment type="subcellular location">
    <subcellularLocation>
        <location evidence="1">Cell inner membrane</location>
    </subcellularLocation>
</comment>
<gene>
    <name evidence="8" type="ORF">SAMN05444281_1297</name>
</gene>
<keyword evidence="4 8" id="KW-0808">Transferase</keyword>
<protein>
    <submittedName>
        <fullName evidence="8">KDO2-lipid IV(A) lauroyltransferase</fullName>
    </submittedName>
</protein>
<keyword evidence="2" id="KW-1003">Cell membrane</keyword>
<dbReference type="AlphaFoldDB" id="A0A1M5UJ26"/>
<evidence type="ECO:0000313" key="8">
    <source>
        <dbReference type="EMBL" id="SHH63015.1"/>
    </source>
</evidence>
<dbReference type="GO" id="GO:0016746">
    <property type="term" value="F:acyltransferase activity"/>
    <property type="evidence" value="ECO:0007669"/>
    <property type="project" value="UniProtKB-KW"/>
</dbReference>
<dbReference type="OrthoDB" id="9801955at2"/>
<dbReference type="Pfam" id="PF03279">
    <property type="entry name" value="Lip_A_acyltrans"/>
    <property type="match status" value="1"/>
</dbReference>
<evidence type="ECO:0000256" key="3">
    <source>
        <dbReference type="ARBA" id="ARBA00022519"/>
    </source>
</evidence>
<keyword evidence="9" id="KW-1185">Reference proteome</keyword>
<dbReference type="GO" id="GO:0009247">
    <property type="term" value="P:glycolipid biosynthetic process"/>
    <property type="evidence" value="ECO:0007669"/>
    <property type="project" value="UniProtKB-ARBA"/>
</dbReference>
<dbReference type="CDD" id="cd07984">
    <property type="entry name" value="LPLAT_LABLAT-like"/>
    <property type="match status" value="1"/>
</dbReference>
<dbReference type="STRING" id="1195760.SAMN05444281_1297"/>
<reference evidence="9" key="1">
    <citation type="submission" date="2016-11" db="EMBL/GenBank/DDBJ databases">
        <authorList>
            <person name="Varghese N."/>
            <person name="Submissions S."/>
        </authorList>
    </citation>
    <scope>NUCLEOTIDE SEQUENCE [LARGE SCALE GENOMIC DNA]</scope>
    <source>
        <strain evidence="9">DSM 100572</strain>
    </source>
</reference>
<evidence type="ECO:0000256" key="7">
    <source>
        <dbReference type="SAM" id="Phobius"/>
    </source>
</evidence>
<evidence type="ECO:0000256" key="1">
    <source>
        <dbReference type="ARBA" id="ARBA00004533"/>
    </source>
</evidence>
<organism evidence="8 9">
    <name type="scientific">Wenyingzhuangia marina</name>
    <dbReference type="NCBI Taxonomy" id="1195760"/>
    <lineage>
        <taxon>Bacteria</taxon>
        <taxon>Pseudomonadati</taxon>
        <taxon>Bacteroidota</taxon>
        <taxon>Flavobacteriia</taxon>
        <taxon>Flavobacteriales</taxon>
        <taxon>Flavobacteriaceae</taxon>
        <taxon>Wenyingzhuangia</taxon>
    </lineage>
</organism>
<evidence type="ECO:0000256" key="2">
    <source>
        <dbReference type="ARBA" id="ARBA00022475"/>
    </source>
</evidence>
<dbReference type="Proteomes" id="UP000184109">
    <property type="component" value="Unassembled WGS sequence"/>
</dbReference>
<keyword evidence="6" id="KW-0012">Acyltransferase</keyword>
<keyword evidence="3" id="KW-0997">Cell inner membrane</keyword>
<evidence type="ECO:0000256" key="4">
    <source>
        <dbReference type="ARBA" id="ARBA00022679"/>
    </source>
</evidence>
<dbReference type="PANTHER" id="PTHR30606:SF10">
    <property type="entry name" value="PHOSPHATIDYLINOSITOL MANNOSIDE ACYLTRANSFERASE"/>
    <property type="match status" value="1"/>
</dbReference>
<dbReference type="PIRSF" id="PIRSF026649">
    <property type="entry name" value="MsbB"/>
    <property type="match status" value="1"/>
</dbReference>
<dbReference type="InterPro" id="IPR004960">
    <property type="entry name" value="LipA_acyltrans"/>
</dbReference>
<accession>A0A1M5UJ26</accession>
<dbReference type="RefSeq" id="WP_073119503.1">
    <property type="nucleotide sequence ID" value="NZ_FQXQ01000002.1"/>
</dbReference>
<sequence length="299" mass="35715">MNKERIIYLIIYPIIFLFSKLPLWFLYGISNLIYYFVYYILGYRKKTVRKNLALCFPEKTDKERLMIEKKSFKHFVDIFIEMLKGFGIAQKEIDKRYKYMNPELFRQLEASGKSVILLGAHHGNWEWLFNINHHTNIKCYGAFKELGNKYFNTYVRENRGRFGSIFIPTQDTIPQILKNYKNNIQSMYGLLSDQSPQVSKTHYWAPFFGHVVPIHTGAEMLAKRFNFNVIYMHIEMPKRGYYEITFEKMTVPENTTSEYPLTDIYLKKLEKDITENPAIYFWTHNRFKHMGKAPVAKHN</sequence>
<keyword evidence="5 7" id="KW-0472">Membrane</keyword>
<keyword evidence="7" id="KW-1133">Transmembrane helix</keyword>
<feature type="transmembrane region" description="Helical" evidence="7">
    <location>
        <begin position="6"/>
        <end position="37"/>
    </location>
</feature>
<evidence type="ECO:0000256" key="5">
    <source>
        <dbReference type="ARBA" id="ARBA00023136"/>
    </source>
</evidence>
<keyword evidence="7" id="KW-0812">Transmembrane</keyword>
<dbReference type="PANTHER" id="PTHR30606">
    <property type="entry name" value="LIPID A BIOSYNTHESIS LAUROYL ACYLTRANSFERASE"/>
    <property type="match status" value="1"/>
</dbReference>
<evidence type="ECO:0000313" key="9">
    <source>
        <dbReference type="Proteomes" id="UP000184109"/>
    </source>
</evidence>
<dbReference type="GO" id="GO:0005886">
    <property type="term" value="C:plasma membrane"/>
    <property type="evidence" value="ECO:0007669"/>
    <property type="project" value="UniProtKB-SubCell"/>
</dbReference>
<evidence type="ECO:0000256" key="6">
    <source>
        <dbReference type="ARBA" id="ARBA00023315"/>
    </source>
</evidence>
<proteinExistence type="predicted"/>
<dbReference type="EMBL" id="FQXQ01000002">
    <property type="protein sequence ID" value="SHH63015.1"/>
    <property type="molecule type" value="Genomic_DNA"/>
</dbReference>